<dbReference type="GO" id="GO:0034480">
    <property type="term" value="F:phosphatidylcholine phospholipase C activity"/>
    <property type="evidence" value="ECO:0007669"/>
    <property type="project" value="UniProtKB-EC"/>
</dbReference>
<evidence type="ECO:0000256" key="2">
    <source>
        <dbReference type="ARBA" id="ARBA00012018"/>
    </source>
</evidence>
<feature type="domain" description="Bacterial phospholipase C C-terminal" evidence="6">
    <location>
        <begin position="510"/>
        <end position="593"/>
    </location>
</feature>
<comment type="caution">
    <text evidence="7">The sequence shown here is derived from an EMBL/GenBank/DDBJ whole genome shotgun (WGS) entry which is preliminary data.</text>
</comment>
<evidence type="ECO:0000256" key="4">
    <source>
        <dbReference type="SAM" id="MobiDB-lite"/>
    </source>
</evidence>
<dbReference type="InterPro" id="IPR006311">
    <property type="entry name" value="TAT_signal"/>
</dbReference>
<protein>
    <recommendedName>
        <fullName evidence="2">phospholipase C</fullName>
        <ecNumber evidence="2">3.1.4.3</ecNumber>
    </recommendedName>
</protein>
<dbReference type="OrthoDB" id="9770871at2"/>
<dbReference type="Gene3D" id="3.40.720.10">
    <property type="entry name" value="Alkaline Phosphatase, subunit A"/>
    <property type="match status" value="2"/>
</dbReference>
<dbReference type="PANTHER" id="PTHR31956">
    <property type="entry name" value="NON-SPECIFIC PHOSPHOLIPASE C4-RELATED"/>
    <property type="match status" value="1"/>
</dbReference>
<keyword evidence="3 7" id="KW-0378">Hydrolase</keyword>
<dbReference type="AlphaFoldDB" id="A0A7W9BUF6"/>
<dbReference type="PANTHER" id="PTHR31956:SF36">
    <property type="entry name" value="NON-HEMOLYTIC PHOSPHOLIPASE C"/>
    <property type="match status" value="1"/>
</dbReference>
<organism evidence="7 8">
    <name type="scientific">Sphingomonas prati</name>
    <dbReference type="NCBI Taxonomy" id="1843237"/>
    <lineage>
        <taxon>Bacteria</taxon>
        <taxon>Pseudomonadati</taxon>
        <taxon>Pseudomonadota</taxon>
        <taxon>Alphaproteobacteria</taxon>
        <taxon>Sphingomonadales</taxon>
        <taxon>Sphingomonadaceae</taxon>
        <taxon>Sphingomonas</taxon>
    </lineage>
</organism>
<keyword evidence="8" id="KW-1185">Reference proteome</keyword>
<feature type="chain" id="PRO_5031026741" description="phospholipase C" evidence="5">
    <location>
        <begin position="30"/>
        <end position="693"/>
    </location>
</feature>
<dbReference type="EMBL" id="JACIJR010000006">
    <property type="protein sequence ID" value="MBB5730318.1"/>
    <property type="molecule type" value="Genomic_DNA"/>
</dbReference>
<dbReference type="InterPro" id="IPR008475">
    <property type="entry name" value="PLipase_C_C"/>
</dbReference>
<feature type="signal peptide" evidence="5">
    <location>
        <begin position="1"/>
        <end position="29"/>
    </location>
</feature>
<evidence type="ECO:0000256" key="5">
    <source>
        <dbReference type="SAM" id="SignalP"/>
    </source>
</evidence>
<dbReference type="Pfam" id="PF04185">
    <property type="entry name" value="Phosphoesterase"/>
    <property type="match status" value="1"/>
</dbReference>
<dbReference type="RefSeq" id="WP_157176220.1">
    <property type="nucleotide sequence ID" value="NZ_BMJP01000004.1"/>
</dbReference>
<dbReference type="GO" id="GO:0016042">
    <property type="term" value="P:lipid catabolic process"/>
    <property type="evidence" value="ECO:0007669"/>
    <property type="project" value="InterPro"/>
</dbReference>
<dbReference type="Pfam" id="PF05506">
    <property type="entry name" value="PLipase_C_C"/>
    <property type="match status" value="1"/>
</dbReference>
<gene>
    <name evidence="7" type="ORF">FHS99_002816</name>
</gene>
<reference evidence="7 8" key="1">
    <citation type="submission" date="2020-08" db="EMBL/GenBank/DDBJ databases">
        <title>Genomic Encyclopedia of Type Strains, Phase IV (KMG-IV): sequencing the most valuable type-strain genomes for metagenomic binning, comparative biology and taxonomic classification.</title>
        <authorList>
            <person name="Goeker M."/>
        </authorList>
    </citation>
    <scope>NUCLEOTIDE SEQUENCE [LARGE SCALE GENOMIC DNA]</scope>
    <source>
        <strain evidence="7 8">DSM 103336</strain>
    </source>
</reference>
<comment type="similarity">
    <text evidence="1">Belongs to the bacterial phospholipase C family.</text>
</comment>
<dbReference type="PROSITE" id="PS51318">
    <property type="entry name" value="TAT"/>
    <property type="match status" value="1"/>
</dbReference>
<dbReference type="NCBIfam" id="TIGR03396">
    <property type="entry name" value="PC_PLC"/>
    <property type="match status" value="1"/>
</dbReference>
<proteinExistence type="inferred from homology"/>
<evidence type="ECO:0000313" key="8">
    <source>
        <dbReference type="Proteomes" id="UP000546701"/>
    </source>
</evidence>
<dbReference type="InterPro" id="IPR017767">
    <property type="entry name" value="PC-PLC"/>
</dbReference>
<evidence type="ECO:0000256" key="3">
    <source>
        <dbReference type="ARBA" id="ARBA00022801"/>
    </source>
</evidence>
<evidence type="ECO:0000259" key="6">
    <source>
        <dbReference type="Pfam" id="PF05506"/>
    </source>
</evidence>
<sequence length="693" mass="75801">MTDLSRRSLLATGFAGAALSTLPAAIARAAAIAPDARTGSIMDVQHVVILMQENRGFDHYFGSLRGVRGFADRLPIPVPGTPDPAPVWDQRDRTDPAGERTVRPFHLATRTDFDLMRMEGTPHSWPDAQRGWDEGRMAHWPEAKSQRAMGHYRREDIPFQFALAEAFTICDAYHCSAQTGTNTNRLFLWSGTNDPGGTLGGPAIGNSHDSFPQDGGNPDAYRWTTVVERLQAAGVDWRIYQDMADNFTDNPLAGFAAFRAAHDGRGDAVLRDRAITTHKLDALRADVLAGQLPQVSYIIATAKGSEHPGPSSPAQGAAYTAAVLDALTADPAVWARTALLVMFDENDGFFDHMPPPAPPSRAADGTPGGGSTVNLTGSYHLQPSKADAPLDLPAYRGRPYGLGPRVPLYVVSPWSRGGWVNSQVFDHTSVIRFLERRFGIHEPNIAPWRRAVCGDLTSAFDFTKADRTQAAVMPDPRPDATRAAAIPKQVRPQAPTTTDRPWQEPGIRRARPLPYALTVIDTIADGAIQLRFAADGTAAAVFHVYDRRDLTRAPRRYTVEPGKALDDHWSFDNGDRYDLWVLGPNGFHRHFAGYRADPAALATLGWTATPDDLVLRLPSDPRSLGLVAQVERIGTTPARVALTEPRHRWPLRDSFGWYDITLSTPGAPDYRRRLAGRIDTPGRITCSDPFGGA</sequence>
<accession>A0A7W9BUF6</accession>
<evidence type="ECO:0000313" key="7">
    <source>
        <dbReference type="EMBL" id="MBB5730318.1"/>
    </source>
</evidence>
<feature type="region of interest" description="Disordered" evidence="4">
    <location>
        <begin position="351"/>
        <end position="380"/>
    </location>
</feature>
<dbReference type="InterPro" id="IPR007312">
    <property type="entry name" value="Phosphoesterase"/>
</dbReference>
<evidence type="ECO:0000256" key="1">
    <source>
        <dbReference type="ARBA" id="ARBA00009717"/>
    </source>
</evidence>
<dbReference type="InterPro" id="IPR017850">
    <property type="entry name" value="Alkaline_phosphatase_core_sf"/>
</dbReference>
<dbReference type="Proteomes" id="UP000546701">
    <property type="component" value="Unassembled WGS sequence"/>
</dbReference>
<name>A0A7W9BUF6_9SPHN</name>
<keyword evidence="5" id="KW-0732">Signal</keyword>
<dbReference type="EC" id="3.1.4.3" evidence="2"/>